<dbReference type="Gene3D" id="3.40.50.360">
    <property type="match status" value="1"/>
</dbReference>
<keyword evidence="9" id="KW-1185">Reference proteome</keyword>
<dbReference type="InterPro" id="IPR029039">
    <property type="entry name" value="Flavoprotein-like_sf"/>
</dbReference>
<evidence type="ECO:0000259" key="7">
    <source>
        <dbReference type="Pfam" id="PF02525"/>
    </source>
</evidence>
<dbReference type="InterPro" id="IPR050104">
    <property type="entry name" value="FMN-dep_NADH:Q_OxRdtase_AzoR1"/>
</dbReference>
<gene>
    <name evidence="6" type="primary">azoR</name>
    <name evidence="8" type="ORF">SAMN05421751_110110</name>
</gene>
<dbReference type="GO" id="GO:0016652">
    <property type="term" value="F:oxidoreductase activity, acting on NAD(P)H as acceptor"/>
    <property type="evidence" value="ECO:0007669"/>
    <property type="project" value="UniProtKB-UniRule"/>
</dbReference>
<dbReference type="InterPro" id="IPR003680">
    <property type="entry name" value="Flavodoxin_fold"/>
</dbReference>
<dbReference type="OrthoDB" id="9787136at2"/>
<evidence type="ECO:0000256" key="3">
    <source>
        <dbReference type="ARBA" id="ARBA00023002"/>
    </source>
</evidence>
<comment type="caution">
    <text evidence="6">Lacks conserved residue(s) required for the propagation of feature annotation.</text>
</comment>
<organism evidence="8 9">
    <name type="scientific">Jhaorihella thermophila</name>
    <dbReference type="NCBI Taxonomy" id="488547"/>
    <lineage>
        <taxon>Bacteria</taxon>
        <taxon>Pseudomonadati</taxon>
        <taxon>Pseudomonadota</taxon>
        <taxon>Alphaproteobacteria</taxon>
        <taxon>Rhodobacterales</taxon>
        <taxon>Paracoccaceae</taxon>
        <taxon>Jhaorihella</taxon>
    </lineage>
</organism>
<evidence type="ECO:0000256" key="6">
    <source>
        <dbReference type="HAMAP-Rule" id="MF_01216"/>
    </source>
</evidence>
<protein>
    <recommendedName>
        <fullName evidence="6">FMN dependent NADH:quinone oxidoreductase</fullName>
        <ecNumber evidence="6">1.6.5.-</ecNumber>
    </recommendedName>
    <alternativeName>
        <fullName evidence="6">Azo-dye reductase</fullName>
    </alternativeName>
    <alternativeName>
        <fullName evidence="6">FMN-dependent NADH-azo compound oxidoreductase</fullName>
    </alternativeName>
    <alternativeName>
        <fullName evidence="6">FMN-dependent NADH-azoreductase</fullName>
        <ecNumber evidence="6">1.7.1.17</ecNumber>
    </alternativeName>
</protein>
<keyword evidence="4 6" id="KW-0520">NAD</keyword>
<comment type="catalytic activity">
    <reaction evidence="5">
        <text>N,N-dimethyl-1,4-phenylenediamine + anthranilate + 2 NAD(+) = 2-(4-dimethylaminophenyl)diazenylbenzoate + 2 NADH + 2 H(+)</text>
        <dbReference type="Rhea" id="RHEA:55872"/>
        <dbReference type="ChEBI" id="CHEBI:15378"/>
        <dbReference type="ChEBI" id="CHEBI:15783"/>
        <dbReference type="ChEBI" id="CHEBI:16567"/>
        <dbReference type="ChEBI" id="CHEBI:57540"/>
        <dbReference type="ChEBI" id="CHEBI:57945"/>
        <dbReference type="ChEBI" id="CHEBI:71579"/>
        <dbReference type="EC" id="1.7.1.17"/>
    </reaction>
    <physiologicalReaction direction="right-to-left" evidence="5">
        <dbReference type="Rhea" id="RHEA:55874"/>
    </physiologicalReaction>
</comment>
<comment type="subunit">
    <text evidence="6">Homodimer.</text>
</comment>
<accession>A0A1H5XC75</accession>
<comment type="catalytic activity">
    <reaction evidence="6">
        <text>2 a quinone + NADH + H(+) = 2 a 1,4-benzosemiquinone + NAD(+)</text>
        <dbReference type="Rhea" id="RHEA:65952"/>
        <dbReference type="ChEBI" id="CHEBI:15378"/>
        <dbReference type="ChEBI" id="CHEBI:57540"/>
        <dbReference type="ChEBI" id="CHEBI:57945"/>
        <dbReference type="ChEBI" id="CHEBI:132124"/>
        <dbReference type="ChEBI" id="CHEBI:134225"/>
    </reaction>
</comment>
<keyword evidence="2 6" id="KW-0288">FMN</keyword>
<dbReference type="GO" id="GO:0016655">
    <property type="term" value="F:oxidoreductase activity, acting on NAD(P)H, quinone or similar compound as acceptor"/>
    <property type="evidence" value="ECO:0007669"/>
    <property type="project" value="InterPro"/>
</dbReference>
<feature type="binding site" evidence="6">
    <location>
        <position position="11"/>
    </location>
    <ligand>
        <name>FMN</name>
        <dbReference type="ChEBI" id="CHEBI:58210"/>
    </ligand>
</feature>
<evidence type="ECO:0000313" key="8">
    <source>
        <dbReference type="EMBL" id="SEG09329.1"/>
    </source>
</evidence>
<evidence type="ECO:0000313" key="9">
    <source>
        <dbReference type="Proteomes" id="UP000236742"/>
    </source>
</evidence>
<dbReference type="RefSeq" id="WP_104008513.1">
    <property type="nucleotide sequence ID" value="NZ_FNVD01000010.1"/>
</dbReference>
<dbReference type="HAMAP" id="MF_01216">
    <property type="entry name" value="Azoreductase_type1"/>
    <property type="match status" value="1"/>
</dbReference>
<comment type="function">
    <text evidence="6">Also exhibits azoreductase activity. Catalyzes the reductive cleavage of the azo bond in aromatic azo compounds to the corresponding amines.</text>
</comment>
<comment type="cofactor">
    <cofactor evidence="6">
        <name>FMN</name>
        <dbReference type="ChEBI" id="CHEBI:58210"/>
    </cofactor>
    <text evidence="6">Binds 1 FMN per subunit.</text>
</comment>
<dbReference type="GO" id="GO:0010181">
    <property type="term" value="F:FMN binding"/>
    <property type="evidence" value="ECO:0007669"/>
    <property type="project" value="UniProtKB-UniRule"/>
</dbReference>
<evidence type="ECO:0000256" key="2">
    <source>
        <dbReference type="ARBA" id="ARBA00022643"/>
    </source>
</evidence>
<dbReference type="AlphaFoldDB" id="A0A1H5XC75"/>
<evidence type="ECO:0000256" key="4">
    <source>
        <dbReference type="ARBA" id="ARBA00023027"/>
    </source>
</evidence>
<dbReference type="SUPFAM" id="SSF52218">
    <property type="entry name" value="Flavoproteins"/>
    <property type="match status" value="1"/>
</dbReference>
<sequence length="192" mass="20580">MTRTILHIDASARLQDSVTRSLSGQIVRRLNGNVIRRDLARPLPLLTEDWVNANFTPADQRSDAQKEALALSDELVEELVRADVAVIGLPIYNFSVPAAFKAWIDLVARAGLTFQYTENGPEGLLKGKRAIVAVASGGVPVGSEADFATAYVRHVLGFIGITDVEFIAADRMAVAPEASLKAANDRIAALAA</sequence>
<dbReference type="Proteomes" id="UP000236742">
    <property type="component" value="Unassembled WGS sequence"/>
</dbReference>
<comment type="similarity">
    <text evidence="6">Belongs to the azoreductase type 1 family.</text>
</comment>
<keyword evidence="1 6" id="KW-0285">Flavoprotein</keyword>
<evidence type="ECO:0000256" key="1">
    <source>
        <dbReference type="ARBA" id="ARBA00022630"/>
    </source>
</evidence>
<dbReference type="EC" id="1.7.1.17" evidence="6"/>
<dbReference type="PANTHER" id="PTHR43741">
    <property type="entry name" value="FMN-DEPENDENT NADH-AZOREDUCTASE 1"/>
    <property type="match status" value="1"/>
</dbReference>
<dbReference type="PANTHER" id="PTHR43741:SF4">
    <property type="entry name" value="FMN-DEPENDENT NADH:QUINONE OXIDOREDUCTASE"/>
    <property type="match status" value="1"/>
</dbReference>
<reference evidence="8 9" key="1">
    <citation type="submission" date="2016-10" db="EMBL/GenBank/DDBJ databases">
        <authorList>
            <person name="de Groot N.N."/>
        </authorList>
    </citation>
    <scope>NUCLEOTIDE SEQUENCE [LARGE SCALE GENOMIC DNA]</scope>
    <source>
        <strain evidence="8 9">DSM 23413</strain>
    </source>
</reference>
<dbReference type="GO" id="GO:0009055">
    <property type="term" value="F:electron transfer activity"/>
    <property type="evidence" value="ECO:0007669"/>
    <property type="project" value="UniProtKB-UniRule"/>
</dbReference>
<proteinExistence type="inferred from homology"/>
<evidence type="ECO:0000256" key="5">
    <source>
        <dbReference type="ARBA" id="ARBA00048542"/>
    </source>
</evidence>
<keyword evidence="3 6" id="KW-0560">Oxidoreductase</keyword>
<comment type="function">
    <text evidence="6">Quinone reductase that provides resistance to thiol-specific stress caused by electrophilic quinones.</text>
</comment>
<dbReference type="EC" id="1.6.5.-" evidence="6"/>
<dbReference type="EMBL" id="FNVD01000010">
    <property type="protein sequence ID" value="SEG09329.1"/>
    <property type="molecule type" value="Genomic_DNA"/>
</dbReference>
<name>A0A1H5XC75_9RHOB</name>
<dbReference type="InterPro" id="IPR023048">
    <property type="entry name" value="NADH:quinone_OxRdtase_FMN_depd"/>
</dbReference>
<feature type="domain" description="Flavodoxin-like fold" evidence="7">
    <location>
        <begin position="4"/>
        <end position="189"/>
    </location>
</feature>
<dbReference type="Pfam" id="PF02525">
    <property type="entry name" value="Flavodoxin_2"/>
    <property type="match status" value="1"/>
</dbReference>